<evidence type="ECO:0000313" key="9">
    <source>
        <dbReference type="Ensembl" id="ENSOMYP00000139176.1"/>
    </source>
</evidence>
<evidence type="ECO:0000256" key="7">
    <source>
        <dbReference type="SAM" id="MobiDB-lite"/>
    </source>
</evidence>
<reference evidence="9" key="3">
    <citation type="submission" date="2025-09" db="UniProtKB">
        <authorList>
            <consortium name="Ensembl"/>
        </authorList>
    </citation>
    <scope>IDENTIFICATION</scope>
</reference>
<evidence type="ECO:0000256" key="1">
    <source>
        <dbReference type="ARBA" id="ARBA00004123"/>
    </source>
</evidence>
<feature type="compositionally biased region" description="Acidic residues" evidence="7">
    <location>
        <begin position="214"/>
        <end position="228"/>
    </location>
</feature>
<reference evidence="9" key="1">
    <citation type="submission" date="2020-07" db="EMBL/GenBank/DDBJ databases">
        <title>A long reads based de novo assembly of the rainbow trout Arlee double haploid line genome.</title>
        <authorList>
            <person name="Gao G."/>
            <person name="Palti Y."/>
        </authorList>
    </citation>
    <scope>NUCLEOTIDE SEQUENCE [LARGE SCALE GENOMIC DNA]</scope>
</reference>
<dbReference type="InterPro" id="IPR009057">
    <property type="entry name" value="Homeodomain-like_sf"/>
</dbReference>
<keyword evidence="10" id="KW-1185">Reference proteome</keyword>
<dbReference type="PROSITE" id="PS00027">
    <property type="entry name" value="HOMEOBOX_1"/>
    <property type="match status" value="1"/>
</dbReference>
<dbReference type="Pfam" id="PF05920">
    <property type="entry name" value="Homeobox_KN"/>
    <property type="match status" value="1"/>
</dbReference>
<comment type="similarity">
    <text evidence="2">Belongs to the TALE/IRO homeobox family.</text>
</comment>
<dbReference type="GO" id="GO:0030182">
    <property type="term" value="P:neuron differentiation"/>
    <property type="evidence" value="ECO:0007669"/>
    <property type="project" value="TreeGrafter"/>
</dbReference>
<proteinExistence type="inferred from homology"/>
<dbReference type="PANTHER" id="PTHR11211">
    <property type="entry name" value="IROQUOIS-CLASS HOMEODOMAIN PROTEIN IRX"/>
    <property type="match status" value="1"/>
</dbReference>
<evidence type="ECO:0000256" key="2">
    <source>
        <dbReference type="ARBA" id="ARBA00008446"/>
    </source>
</evidence>
<dbReference type="Proteomes" id="UP000694395">
    <property type="component" value="Chromosome 32"/>
</dbReference>
<feature type="compositionally biased region" description="Polar residues" evidence="7">
    <location>
        <begin position="298"/>
        <end position="309"/>
    </location>
</feature>
<keyword evidence="3 6" id="KW-0238">DNA-binding</keyword>
<dbReference type="SUPFAM" id="SSF46689">
    <property type="entry name" value="Homeodomain-like"/>
    <property type="match status" value="1"/>
</dbReference>
<keyword evidence="5 6" id="KW-0539">Nucleus</keyword>
<sequence length="449" mass="49562">MAYPQLGYPYSPTHPFLMSTSSLANCLEPSGRSLLDSGVMPPSPQPLRCPVYESRLLGSPGQELPTPAIGLGVYGAAYGKSQGYYGTCGGDATALYARGTLESKDGAAAHVGASQTPAYYPYDYAFGQYPYDRYGAAARRKNATRETTSTLKAWLQEHQKNPYPTKGEKIMLAIITKMTLTQVSTWFANARRRLKKENKVTWSPRANKSSDERGCDDDSDSAEGSQEEEPIKSEIDVDGEYSVTVRCVDLQQSDLEDFDLLESDGSDCDPKHQFHTKDTPRLSLSADCPKHTPEHNRTTNSFYTQQDLQSTESSKPKIWSIAQTAAIQPEFPACMHTATPSESLSPGGYPTEVPHLKVGAAGQQDSPVTTLRDWVDGVFHDPLFRQSSFNPVLSKPAMDRAWIGLNRQVMEGRTLGQRSIYCSRLFFPQFVCVCVCMFVKEGKLGILEP</sequence>
<dbReference type="FunFam" id="1.10.10.60:FF:000003">
    <property type="entry name" value="Iroquois-class homeobox protein IRX"/>
    <property type="match status" value="1"/>
</dbReference>
<reference evidence="9" key="2">
    <citation type="submission" date="2025-08" db="UniProtKB">
        <authorList>
            <consortium name="Ensembl"/>
        </authorList>
    </citation>
    <scope>IDENTIFICATION</scope>
</reference>
<feature type="region of interest" description="Disordered" evidence="7">
    <location>
        <begin position="198"/>
        <end position="236"/>
    </location>
</feature>
<evidence type="ECO:0000259" key="8">
    <source>
        <dbReference type="PROSITE" id="PS50071"/>
    </source>
</evidence>
<dbReference type="GO" id="GO:0000978">
    <property type="term" value="F:RNA polymerase II cis-regulatory region sequence-specific DNA binding"/>
    <property type="evidence" value="ECO:0007669"/>
    <property type="project" value="TreeGrafter"/>
</dbReference>
<feature type="domain" description="Homeobox" evidence="8">
    <location>
        <begin position="134"/>
        <end position="197"/>
    </location>
</feature>
<name>A0A8K9XUI3_ONCMY</name>
<dbReference type="GO" id="GO:0005634">
    <property type="term" value="C:nucleus"/>
    <property type="evidence" value="ECO:0007669"/>
    <property type="project" value="UniProtKB-SubCell"/>
</dbReference>
<dbReference type="Ensembl" id="ENSOMYT00000116283.1">
    <property type="protein sequence ID" value="ENSOMYP00000139176.1"/>
    <property type="gene ID" value="ENSOMYG00000072555.1"/>
</dbReference>
<dbReference type="Gene3D" id="1.10.10.60">
    <property type="entry name" value="Homeodomain-like"/>
    <property type="match status" value="1"/>
</dbReference>
<dbReference type="GO" id="GO:0000981">
    <property type="term" value="F:DNA-binding transcription factor activity, RNA polymerase II-specific"/>
    <property type="evidence" value="ECO:0007669"/>
    <property type="project" value="InterPro"/>
</dbReference>
<evidence type="ECO:0000313" key="10">
    <source>
        <dbReference type="Proteomes" id="UP000694395"/>
    </source>
</evidence>
<keyword evidence="4 6" id="KW-0371">Homeobox</keyword>
<dbReference type="GO" id="GO:0048468">
    <property type="term" value="P:cell development"/>
    <property type="evidence" value="ECO:0007669"/>
    <property type="project" value="TreeGrafter"/>
</dbReference>
<dbReference type="CDD" id="cd00086">
    <property type="entry name" value="homeodomain"/>
    <property type="match status" value="1"/>
</dbReference>
<feature type="region of interest" description="Disordered" evidence="7">
    <location>
        <begin position="283"/>
        <end position="309"/>
    </location>
</feature>
<evidence type="ECO:0000256" key="6">
    <source>
        <dbReference type="PROSITE-ProRule" id="PRU00108"/>
    </source>
</evidence>
<dbReference type="SMART" id="SM00389">
    <property type="entry name" value="HOX"/>
    <property type="match status" value="1"/>
</dbReference>
<dbReference type="PANTHER" id="PTHR11211:SF16">
    <property type="entry name" value="IROQUOIS-CLASS HOMEODOMAIN PROTEIN IRX-4"/>
    <property type="match status" value="1"/>
</dbReference>
<dbReference type="PROSITE" id="PS50071">
    <property type="entry name" value="HOMEOBOX_2"/>
    <property type="match status" value="1"/>
</dbReference>
<dbReference type="AlphaFoldDB" id="A0A8K9XUI3"/>
<organism evidence="9 10">
    <name type="scientific">Oncorhynchus mykiss</name>
    <name type="common">Rainbow trout</name>
    <name type="synonym">Salmo gairdneri</name>
    <dbReference type="NCBI Taxonomy" id="8022"/>
    <lineage>
        <taxon>Eukaryota</taxon>
        <taxon>Metazoa</taxon>
        <taxon>Chordata</taxon>
        <taxon>Craniata</taxon>
        <taxon>Vertebrata</taxon>
        <taxon>Euteleostomi</taxon>
        <taxon>Actinopterygii</taxon>
        <taxon>Neopterygii</taxon>
        <taxon>Teleostei</taxon>
        <taxon>Protacanthopterygii</taxon>
        <taxon>Salmoniformes</taxon>
        <taxon>Salmonidae</taxon>
        <taxon>Salmoninae</taxon>
        <taxon>Oncorhynchus</taxon>
    </lineage>
</organism>
<accession>A0A8K9XUI3</accession>
<dbReference type="InterPro" id="IPR001356">
    <property type="entry name" value="HD"/>
</dbReference>
<dbReference type="InterPro" id="IPR008422">
    <property type="entry name" value="KN_HD"/>
</dbReference>
<comment type="subcellular location">
    <subcellularLocation>
        <location evidence="1 6">Nucleus</location>
    </subcellularLocation>
</comment>
<dbReference type="GeneTree" id="ENSGT00940000158596"/>
<dbReference type="InterPro" id="IPR017970">
    <property type="entry name" value="Homeobox_CS"/>
</dbReference>
<feature type="DNA-binding region" description="Homeobox" evidence="6">
    <location>
        <begin position="136"/>
        <end position="198"/>
    </location>
</feature>
<protein>
    <submittedName>
        <fullName evidence="9">Iroquois homeobox 4b</fullName>
    </submittedName>
</protein>
<feature type="compositionally biased region" description="Basic and acidic residues" evidence="7">
    <location>
        <begin position="288"/>
        <end position="297"/>
    </location>
</feature>
<evidence type="ECO:0000256" key="5">
    <source>
        <dbReference type="ARBA" id="ARBA00023242"/>
    </source>
</evidence>
<evidence type="ECO:0000256" key="4">
    <source>
        <dbReference type="ARBA" id="ARBA00023155"/>
    </source>
</evidence>
<evidence type="ECO:0000256" key="3">
    <source>
        <dbReference type="ARBA" id="ARBA00023125"/>
    </source>
</evidence>